<reference evidence="7 8" key="1">
    <citation type="journal article" date="2015" name="Genome Announc.">
        <title>Complete Genome Sequence of Bartonella ancashensis Strain 20.00, Isolated from the Blood of a Patient with Verruga Peruana.</title>
        <authorList>
            <person name="Hang J."/>
            <person name="Mullins K.E."/>
            <person name="Clifford R.J."/>
            <person name="Onmus-Leone F."/>
            <person name="Yang Y."/>
            <person name="Jiang J."/>
            <person name="Leguia M."/>
            <person name="Kasper M.R."/>
            <person name="Maguina C."/>
            <person name="Lesho E.P."/>
            <person name="Jarman R.G."/>
            <person name="Richards A.L."/>
            <person name="Blazes D."/>
        </authorList>
    </citation>
    <scope>NUCLEOTIDE SEQUENCE [LARGE SCALE GENOMIC DNA]</scope>
    <source>
        <strain evidence="7 8">20.00</strain>
    </source>
</reference>
<dbReference type="InterPro" id="IPR037018">
    <property type="entry name" value="GH65_N"/>
</dbReference>
<feature type="transmembrane region" description="Helical" evidence="3">
    <location>
        <begin position="683"/>
        <end position="700"/>
    </location>
</feature>
<dbReference type="KEGG" id="banc:PU02_0532"/>
<dbReference type="InterPro" id="IPR010383">
    <property type="entry name" value="Glyco_hydrolase_94_b-supersand"/>
</dbReference>
<dbReference type="Gene3D" id="1.50.10.140">
    <property type="match status" value="2"/>
</dbReference>
<keyword evidence="1" id="KW-0328">Glycosyltransferase</keyword>
<feature type="transmembrane region" description="Helical" evidence="3">
    <location>
        <begin position="805"/>
        <end position="826"/>
    </location>
</feature>
<dbReference type="SUPFAM" id="SSF53448">
    <property type="entry name" value="Nucleotide-diphospho-sugar transferases"/>
    <property type="match status" value="1"/>
</dbReference>
<dbReference type="SUPFAM" id="SSF48208">
    <property type="entry name" value="Six-hairpin glycosidases"/>
    <property type="match status" value="1"/>
</dbReference>
<dbReference type="SUPFAM" id="SSF74650">
    <property type="entry name" value="Galactose mutarotase-like"/>
    <property type="match status" value="2"/>
</dbReference>
<dbReference type="InterPro" id="IPR012341">
    <property type="entry name" value="6hp_glycosidase-like_sf"/>
</dbReference>
<dbReference type="PANTHER" id="PTHR37469:SF2">
    <property type="entry name" value="CELLOBIONIC ACID PHOSPHORYLASE"/>
    <property type="match status" value="1"/>
</dbReference>
<dbReference type="Gene3D" id="1.50.10.10">
    <property type="match status" value="1"/>
</dbReference>
<dbReference type="Pfam" id="PF17167">
    <property type="entry name" value="Glyco_hydro_94"/>
    <property type="match status" value="1"/>
</dbReference>
<keyword evidence="2" id="KW-0808">Transferase</keyword>
<feature type="domain" description="Glycosyl hydrolase 94 supersandwich" evidence="4">
    <location>
        <begin position="1956"/>
        <end position="2224"/>
    </location>
</feature>
<feature type="domain" description="Glycosyl hydrolase 94 supersandwich" evidence="4">
    <location>
        <begin position="1420"/>
        <end position="1697"/>
    </location>
</feature>
<accession>A0A0M4L6M6</accession>
<dbReference type="InterPro" id="IPR037824">
    <property type="entry name" value="GH94N_2_NdvB"/>
</dbReference>
<keyword evidence="8" id="KW-1185">Reference proteome</keyword>
<dbReference type="EMBL" id="CP010401">
    <property type="protein sequence ID" value="ALE03346.1"/>
    <property type="molecule type" value="Genomic_DNA"/>
</dbReference>
<proteinExistence type="predicted"/>
<dbReference type="Gene3D" id="2.60.420.10">
    <property type="entry name" value="Maltose phosphorylase, domain 3"/>
    <property type="match status" value="1"/>
</dbReference>
<feature type="transmembrane region" description="Helical" evidence="3">
    <location>
        <begin position="755"/>
        <end position="778"/>
    </location>
</feature>
<dbReference type="InterPro" id="IPR037820">
    <property type="entry name" value="GH94N_NdvB"/>
</dbReference>
<dbReference type="InterPro" id="IPR029044">
    <property type="entry name" value="Nucleotide-diphossugar_trans"/>
</dbReference>
<protein>
    <submittedName>
        <fullName evidence="7">Cyclic beta-1,2-glucan synthase</fullName>
    </submittedName>
</protein>
<dbReference type="RefSeq" id="WP_417852018.1">
    <property type="nucleotide sequence ID" value="NZ_CP010401.1"/>
</dbReference>
<dbReference type="InterPro" id="IPR052047">
    <property type="entry name" value="GH94_Enzymes"/>
</dbReference>
<feature type="transmembrane region" description="Helical" evidence="3">
    <location>
        <begin position="833"/>
        <end position="852"/>
    </location>
</feature>
<dbReference type="PANTHER" id="PTHR37469">
    <property type="entry name" value="CELLOBIONIC ACID PHOSPHORYLASE-RELATED"/>
    <property type="match status" value="1"/>
</dbReference>
<evidence type="ECO:0000259" key="6">
    <source>
        <dbReference type="Pfam" id="PF17167"/>
    </source>
</evidence>
<keyword evidence="3" id="KW-0472">Membrane</keyword>
<feature type="transmembrane region" description="Helical" evidence="3">
    <location>
        <begin position="706"/>
        <end position="729"/>
    </location>
</feature>
<evidence type="ECO:0000256" key="1">
    <source>
        <dbReference type="ARBA" id="ARBA00022676"/>
    </source>
</evidence>
<dbReference type="CDD" id="cd11753">
    <property type="entry name" value="GH94N_ChvB_NdvB_2_like"/>
    <property type="match status" value="1"/>
</dbReference>
<evidence type="ECO:0000313" key="7">
    <source>
        <dbReference type="EMBL" id="ALE03346.1"/>
    </source>
</evidence>
<keyword evidence="3" id="KW-1133">Transmembrane helix</keyword>
<dbReference type="InterPro" id="IPR011013">
    <property type="entry name" value="Gal_mutarotase_sf_dom"/>
</dbReference>
<evidence type="ECO:0000313" key="8">
    <source>
        <dbReference type="Proteomes" id="UP000057213"/>
    </source>
</evidence>
<dbReference type="InterPro" id="IPR033432">
    <property type="entry name" value="GH94_catalytic"/>
</dbReference>
<evidence type="ECO:0000256" key="2">
    <source>
        <dbReference type="ARBA" id="ARBA00022679"/>
    </source>
</evidence>
<dbReference type="InterPro" id="IPR019282">
    <property type="entry name" value="Glycoamylase-like_cons_dom"/>
</dbReference>
<name>A0A0M4L6M6_9HYPH</name>
<dbReference type="GO" id="GO:0030246">
    <property type="term" value="F:carbohydrate binding"/>
    <property type="evidence" value="ECO:0007669"/>
    <property type="project" value="InterPro"/>
</dbReference>
<evidence type="ECO:0000259" key="4">
    <source>
        <dbReference type="Pfam" id="PF06165"/>
    </source>
</evidence>
<dbReference type="SMART" id="SM01068">
    <property type="entry name" value="CBM_X"/>
    <property type="match status" value="2"/>
</dbReference>
<dbReference type="Pfam" id="PF06165">
    <property type="entry name" value="GH94_b-supersand"/>
    <property type="match status" value="2"/>
</dbReference>
<feature type="transmembrane region" description="Helical" evidence="3">
    <location>
        <begin position="285"/>
        <end position="303"/>
    </location>
</feature>
<feature type="domain" description="Glycosyl hydrolase 94 catalytic" evidence="6">
    <location>
        <begin position="2239"/>
        <end position="2660"/>
    </location>
</feature>
<dbReference type="STRING" id="1318743.PU02_0532"/>
<dbReference type="GO" id="GO:0016757">
    <property type="term" value="F:glycosyltransferase activity"/>
    <property type="evidence" value="ECO:0007669"/>
    <property type="project" value="UniProtKB-KW"/>
</dbReference>
<dbReference type="PATRIC" id="fig|1318743.3.peg.545"/>
<keyword evidence="3" id="KW-0812">Transmembrane</keyword>
<dbReference type="InterPro" id="IPR008928">
    <property type="entry name" value="6-hairpin_glycosidase_sf"/>
</dbReference>
<evidence type="ECO:0000256" key="3">
    <source>
        <dbReference type="SAM" id="Phobius"/>
    </source>
</evidence>
<feature type="domain" description="Glycoamylase-like" evidence="5">
    <location>
        <begin position="1171"/>
        <end position="1378"/>
    </location>
</feature>
<dbReference type="Pfam" id="PF10091">
    <property type="entry name" value="Glycoamylase"/>
    <property type="match status" value="1"/>
</dbReference>
<gene>
    <name evidence="7" type="ORF">PU02_0532</name>
</gene>
<dbReference type="Gene3D" id="2.70.98.40">
    <property type="entry name" value="Glycoside hydrolase, family 65, N-terminal domain"/>
    <property type="match status" value="2"/>
</dbReference>
<organism evidence="7 8">
    <name type="scientific">Bartonella ancashensis</name>
    <dbReference type="NCBI Taxonomy" id="1318743"/>
    <lineage>
        <taxon>Bacteria</taxon>
        <taxon>Pseudomonadati</taxon>
        <taxon>Pseudomonadota</taxon>
        <taxon>Alphaproteobacteria</taxon>
        <taxon>Hyphomicrobiales</taxon>
        <taxon>Bartonellaceae</taxon>
        <taxon>Bartonella</taxon>
    </lineage>
</organism>
<dbReference type="CDD" id="cd11756">
    <property type="entry name" value="GH94N_ChvB_NdvB_1_like"/>
    <property type="match status" value="1"/>
</dbReference>
<evidence type="ECO:0000259" key="5">
    <source>
        <dbReference type="Pfam" id="PF10091"/>
    </source>
</evidence>
<dbReference type="GO" id="GO:0005975">
    <property type="term" value="P:carbohydrate metabolic process"/>
    <property type="evidence" value="ECO:0007669"/>
    <property type="project" value="InterPro"/>
</dbReference>
<sequence>MPRIFALAWLYIAHTDSVVSQETLTALVNGFQKVCPLKICELWALPSVIRIILIENICRLSLRIDKTRQTRHYANQAADKIALTKNESQLHILLTSYEPLTSDPTFLAHLFYRLDDALIDSTTALQWLKKHLDRHNSNPELATLNESTHQVTDSITMGNIIRSLKIIDDMDWTAWFETVSFVDFILRENSDFSELDSHSRNTYRQIIEKIAYHSPLSELEVTHKAIEMVKTSFRDSLHMSNSSVEKNHSIGWYLIDEGRCIFEKACGYTPSLFTKWMRSYRRLKIGTIALPITLLTSIILFMVHTVLQTFGLTSFMVLLFTILAFFPTMEASFSFFNTVVSWLIPPNKLIGYDYKKGIPQSARTMVVVPTLITSHSDVDQQVRNLEVHYLSNAQGAIHFALITDWIDSQSEETQEDLDLFNYAQNCIAKLNDRYCQNDIPLFFLLHRKRLYNNSEKCWMGWERKRGKLHELNLLLRGNKNTSFYAPDSRIPMDCRFVMTVDADTRLTPESVSKLVGKLNHPLNHPVLNPQNGQITKGYGILQPRITPSLTTENKTSILQRVFSTNRGIDPYVFAVSETYQDILEEGTFTGKGLYNIDTFEQALNGKIKENSVLSHDLLEGGYARTALVSDVEVIEDYPTAYNIDVARHHRWTRGDWQLLPYLFKRHQISLITRWKMQDNLRRSLTPLMWLIAAIMGWSILPLKAATIWQIFLLLSLFITPILGIFQSFIPPDIEYSMRGHIRFIINHIIHTTTNIFLRIAFIAYSACFMTDAIIRTLYRMLISKHHLLEWKTSAATQSTPNSLKFYVLTMWPASLIGLFAIMLPLFFNHPAVFISFPFGLSWFLSPLIAWIVSQPKTFQDFLEISPDDKETLRRIGRRTWLYYETFVNIQNNHLPPDNFQEDPEPQLAQRTSPTNIGVYLLSVVAARDFGWIGLEETIERIECTLQTIEKMEKFCGHLYNWYETDTLKPLLPTYVSTVDSGNLAGHLVTLSSALKEWSESPNLVIKSNLSGILDTNAILEETLKEISNRQDISPLLRSQAEECILHFHDAIRTLVNQSEVATHHILDLLPAAQNIWHLVNQLDQIVQTVDSARTLSWAQRLVRTCEIHSHDATHSYNFKQLHKKLSPLAEKARQIAFDMKFDFLEKPERQLLSIGYRVQDGQLDESCYDLLASEARLASLFAIAKGDIKFKHWFHLGRLLIPIGWQGALLSWSGSMFEYLMPSLVMHEPLGSILDRTNRLIIRYQIQYAYKRKLPWGVSEAAFNARDHLMNYQYSNIGVPHLGLQRGLSRNAVVAPYASLLAAQYMPSHAVINLKNLRELGALGTYGYYDAIDFTPSRVPEGEKYAVVRNYYAHHHGMSILAISNIIFERRMQNRFHKDPTIQAAQLLLQEKIPNQIPILHAKMDNPMCNNSGGFDNAPVRIITNPPLNPRATALLSNGFYSVMLTANGSGYSRWHDYAITRFIPDIAEDQQGILFFLRDSHNGHWWSATYEPTRIIEEKTTAVFTEEKAEYTKIVDGIKSTLECIVASNGNGEGRRIQLANTTNRDRLIEITSYGELALATTDADCAHPVFSRMFIETEITDSGKTIFAKRRKRDPRDPRIHIAHFVTDTMGIIQKAEAETDRRLFIGRGRSIYRPAAFDQHSYFKNSQGYVLDPIISIRCYAKIPAHQTVELTFWTSAAHSKEALHSYIEHYQQPNMFQQEFSMTWMHSRILLHQNNINPREATIYQKYATPLIYPERTWRLPYTILKNTLGKQSDLWPMSISGDYPICLLRLNNEADINVLHELLKAHEYWRTRGLIVDLVILNEHALSYIQNTQRAIEWACRRSCHSSSKETNDKPHIFTLQRDQMSEQSFKTLLASARIILYAHNGSLSEQLKHLENINFDQISHSKNKKLKHPFSDKKQETGKYKEELIRNNHVDSVYLIEKQKSLHSLIDEKDLKHWNGYGGFDSNNYYVTHLKGSTTTPQPWINVIANHNFGFHVSAEGAIFTWANNSRDYQITPWTNDPVSNRPGEALYLVDRVSLKCFSPVSAVECDDDAIYETCHGFGFSTFKSTHSGISLELTHTVDCEKPVRLSRLIIKNESKKTRNLRLYNYVEWVLGNARTKYAPFIIPHYDSKCGAYFIQNPYHIEESQQVTFLSASEPPTSFTTDRAEFIGATGTIQHPCAIRKAEALSNTIEAGCDPCSALAYDIDLLPNQTKEIIFYLGSTENMQESQKLLSQISKDSFEVILTQQKQQWNDFVSPLQVKTPDSSFDIMVNHWLPYQIYGCRIVARAAFYQASGAFGFRDQLQDSLSLLWLKPCLAHEQLLNAIAHQFIEGDVQHWWIPQTNTGVRTRISDDIVWLAYGVATYVNVTGDNSFLDIPVAFIEGDPLKEGQHDAYFQPKQSSKIATVYEHCALALDLVIKRCGQHGLPLILGGDWNDGMNLVGIEGKGESIWLGWFLGTTLQLFIPLAKSCGDHKHAQSWSLHFEKLTKALEKNGWDGAWYRRGYFDNGTPLGSQTNIECQIDAIAQSWAVISKMASSNRQKQAIASMLDHLYDEKAGLLRLFWPPFNQSILEPGYIKAYPPGTRENGGQYTHGAIWAIMALIEIGETDKAYNLFSAINPITHGQNPTKYRVEPYVMAADIHTVEPRRGQGGWTWYTGSAGWFYHTATQAILGIYHKANQLLLRPHLPSSWPGYEATIKYYDAIYTIQVKKQRKILLVLMVKNVLLIQE</sequence>
<dbReference type="Proteomes" id="UP000057213">
    <property type="component" value="Chromosome"/>
</dbReference>